<dbReference type="AlphaFoldDB" id="W5SRM9"/>
<keyword evidence="5 8" id="KW-0564">Palmitate</keyword>
<evidence type="ECO:0000313" key="10">
    <source>
        <dbReference type="EMBL" id="AHH07721.1"/>
    </source>
</evidence>
<dbReference type="InterPro" id="IPR000680">
    <property type="entry name" value="Borrelia_lipo"/>
</dbReference>
<keyword evidence="6 8" id="KW-0998">Cell outer membrane</keyword>
<sequence>MFFLGRKLSNKNKEAKKEMKEKKGLGEIGRREERREGRERRRIVMVMMVMGCNSGGIDPEKVFLSEMVNLGKGFMEVFVSFWDMITGTLGIKADTKKSDIGKYFTDIEKTMISVKEKLQAEVAKNGKYEKFKIVVEQFITGTLDKIAEGAKEAASGAIGNDAIGNAVKDQVAVPAKFDSVNALVKGIKIIVGIVLKGDEGNASATKTGDDKRSVGKLLGKKDDATETVAAAASASIGAVNGADILQAIAKSGEVVNNEVAIEQAKNAAEIAAAKKEDTKELTAAQIDAVIAGGIALRAMGKEGKFAANNDGKSEHAVKGAAANAVNKVLSTLIMAIRNRVGEGLKEIDKVLGEIKQGEGTEAKAN</sequence>
<evidence type="ECO:0000256" key="9">
    <source>
        <dbReference type="SAM" id="MobiDB-lite"/>
    </source>
</evidence>
<evidence type="ECO:0000256" key="3">
    <source>
        <dbReference type="ARBA" id="ARBA00022729"/>
    </source>
</evidence>
<protein>
    <recommendedName>
        <fullName evidence="8">Variable large protein</fullName>
    </recommendedName>
</protein>
<name>W5SRM9_9SPIR</name>
<dbReference type="GO" id="GO:0009279">
    <property type="term" value="C:cell outer membrane"/>
    <property type="evidence" value="ECO:0007669"/>
    <property type="project" value="UniProtKB-SubCell"/>
</dbReference>
<feature type="compositionally biased region" description="Basic and acidic residues" evidence="9">
    <location>
        <begin position="11"/>
        <end position="34"/>
    </location>
</feature>
<comment type="function">
    <text evidence="1 8">The Vlp and Vsp proteins are antigenically distinct proteins, only one vlp or vsp gene is transcriptionally active at any one time. Switching between these genes is a mechanism of host immune response evasion.</text>
</comment>
<dbReference type="HOGENOM" id="CLU_054711_0_0_12"/>
<geneLocation type="plasmid" evidence="10">
    <name>unnamed</name>
</geneLocation>
<dbReference type="SUPFAM" id="SSF74748">
    <property type="entry name" value="Variable surface antigen VlsE"/>
    <property type="match status" value="1"/>
</dbReference>
<keyword evidence="3" id="KW-0732">Signal</keyword>
<evidence type="ECO:0000256" key="4">
    <source>
        <dbReference type="ARBA" id="ARBA00023136"/>
    </source>
</evidence>
<reference evidence="10" key="1">
    <citation type="submission" date="2013-02" db="EMBL/GenBank/DDBJ databases">
        <title>Comparative genomics of Borrelia species.</title>
        <authorList>
            <person name="Schwan T.G."/>
            <person name="Raffel S.J."/>
            <person name="Porcella S.F."/>
        </authorList>
    </citation>
    <scope>NUCLEOTIDE SEQUENCE</scope>
    <source>
        <strain evidence="10">DOU</strain>
        <plasmid evidence="10">unnamed</plasmid>
    </source>
</reference>
<keyword evidence="7 8" id="KW-0449">Lipoprotein</keyword>
<dbReference type="Pfam" id="PF00921">
    <property type="entry name" value="Lipoprotein_2"/>
    <property type="match status" value="1"/>
</dbReference>
<organism evidence="10">
    <name type="scientific">Borrelia crocidurae DOU</name>
    <dbReference type="NCBI Taxonomy" id="1293575"/>
    <lineage>
        <taxon>Bacteria</taxon>
        <taxon>Pseudomonadati</taxon>
        <taxon>Spirochaetota</taxon>
        <taxon>Spirochaetia</taxon>
        <taxon>Spirochaetales</taxon>
        <taxon>Borreliaceae</taxon>
        <taxon>Borrelia</taxon>
    </lineage>
</organism>
<accession>W5SRM9</accession>
<evidence type="ECO:0000256" key="8">
    <source>
        <dbReference type="RuleBase" id="RU363105"/>
    </source>
</evidence>
<keyword evidence="10" id="KW-0614">Plasmid</keyword>
<evidence type="ECO:0000256" key="2">
    <source>
        <dbReference type="ARBA" id="ARBA00004459"/>
    </source>
</evidence>
<gene>
    <name evidence="10" type="ORF">BCD_1655</name>
</gene>
<evidence type="ECO:0000256" key="1">
    <source>
        <dbReference type="ARBA" id="ARBA00003932"/>
    </source>
</evidence>
<evidence type="ECO:0000256" key="7">
    <source>
        <dbReference type="ARBA" id="ARBA00023288"/>
    </source>
</evidence>
<comment type="subcellular location">
    <subcellularLocation>
        <location evidence="2 8">Cell outer membrane</location>
        <topology evidence="2 8">Lipid-anchor</topology>
    </subcellularLocation>
</comment>
<evidence type="ECO:0000256" key="6">
    <source>
        <dbReference type="ARBA" id="ARBA00023237"/>
    </source>
</evidence>
<proteinExistence type="predicted"/>
<feature type="region of interest" description="Disordered" evidence="9">
    <location>
        <begin position="1"/>
        <end position="34"/>
    </location>
</feature>
<keyword evidence="4 8" id="KW-0472">Membrane</keyword>
<evidence type="ECO:0000256" key="5">
    <source>
        <dbReference type="ARBA" id="ARBA00023139"/>
    </source>
</evidence>
<dbReference type="EMBL" id="CP004334">
    <property type="protein sequence ID" value="AHH07721.1"/>
    <property type="molecule type" value="Genomic_DNA"/>
</dbReference>